<gene>
    <name evidence="1" type="ORF">O181_104971</name>
</gene>
<accession>A0A9Q3JNM1</accession>
<evidence type="ECO:0000313" key="2">
    <source>
        <dbReference type="Proteomes" id="UP000765509"/>
    </source>
</evidence>
<evidence type="ECO:0000313" key="1">
    <source>
        <dbReference type="EMBL" id="MBW0565256.1"/>
    </source>
</evidence>
<organism evidence="1 2">
    <name type="scientific">Austropuccinia psidii MF-1</name>
    <dbReference type="NCBI Taxonomy" id="1389203"/>
    <lineage>
        <taxon>Eukaryota</taxon>
        <taxon>Fungi</taxon>
        <taxon>Dikarya</taxon>
        <taxon>Basidiomycota</taxon>
        <taxon>Pucciniomycotina</taxon>
        <taxon>Pucciniomycetes</taxon>
        <taxon>Pucciniales</taxon>
        <taxon>Sphaerophragmiaceae</taxon>
        <taxon>Austropuccinia</taxon>
    </lineage>
</organism>
<sequence length="295" mass="33910">MAIEDPEKWLALELSGMNKEDKEESPQKKFKIYLKPPDENSSGIADNYLNLFQEKTGYISDTDKDLLSEEPKDNIISPLAKRKFEELENGSAIITEEKIDQVWDQDIRKVIKQRIEIVAKGKLGQSENDLKLSQQKNGDLEDKYKQGRILEDLKEGKLSENTQRLAGPRTLEKLNDSYDQICFFSSSTDLCNQNQGITAVLTNDSQNQNGIQEDIPEYEGEEYYVILTLITFDELYYYELDSPIIQTKYISEIPGSNITNVDFLELLTTIGIKGNLQNPYWKKPYGYYQITIEGL</sequence>
<dbReference type="AlphaFoldDB" id="A0A9Q3JNM1"/>
<dbReference type="Proteomes" id="UP000765509">
    <property type="component" value="Unassembled WGS sequence"/>
</dbReference>
<reference evidence="1" key="1">
    <citation type="submission" date="2021-03" db="EMBL/GenBank/DDBJ databases">
        <title>Draft genome sequence of rust myrtle Austropuccinia psidii MF-1, a brazilian biotype.</title>
        <authorList>
            <person name="Quecine M.C."/>
            <person name="Pachon D.M.R."/>
            <person name="Bonatelli M.L."/>
            <person name="Correr F.H."/>
            <person name="Franceschini L.M."/>
            <person name="Leite T.F."/>
            <person name="Margarido G.R.A."/>
            <person name="Almeida C.A."/>
            <person name="Ferrarezi J.A."/>
            <person name="Labate C.A."/>
        </authorList>
    </citation>
    <scope>NUCLEOTIDE SEQUENCE</scope>
    <source>
        <strain evidence="1">MF-1</strain>
    </source>
</reference>
<protein>
    <submittedName>
        <fullName evidence="1">Uncharacterized protein</fullName>
    </submittedName>
</protein>
<proteinExistence type="predicted"/>
<name>A0A9Q3JNM1_9BASI</name>
<dbReference type="EMBL" id="AVOT02077123">
    <property type="protein sequence ID" value="MBW0565256.1"/>
    <property type="molecule type" value="Genomic_DNA"/>
</dbReference>
<comment type="caution">
    <text evidence="1">The sequence shown here is derived from an EMBL/GenBank/DDBJ whole genome shotgun (WGS) entry which is preliminary data.</text>
</comment>
<keyword evidence="2" id="KW-1185">Reference proteome</keyword>